<dbReference type="GO" id="GO:0019693">
    <property type="term" value="P:ribose phosphate metabolic process"/>
    <property type="evidence" value="ECO:0007669"/>
    <property type="project" value="TreeGrafter"/>
</dbReference>
<dbReference type="CDD" id="cd18888">
    <property type="entry name" value="NUDIX_ADPRase_Nudt5"/>
    <property type="match status" value="1"/>
</dbReference>
<evidence type="ECO:0000256" key="1">
    <source>
        <dbReference type="ARBA" id="ARBA00022801"/>
    </source>
</evidence>
<reference evidence="3" key="1">
    <citation type="submission" date="2021-10" db="EMBL/GenBank/DDBJ databases">
        <title>De novo Genome Assembly of Clathrus columnatus (Basidiomycota, Fungi) Using Illumina and Nanopore Sequence Data.</title>
        <authorList>
            <person name="Ogiso-Tanaka E."/>
            <person name="Itagaki H."/>
            <person name="Hosoya T."/>
            <person name="Hosaka K."/>
        </authorList>
    </citation>
    <scope>NUCLEOTIDE SEQUENCE</scope>
    <source>
        <strain evidence="3">MO-923</strain>
    </source>
</reference>
<dbReference type="GO" id="GO:0006753">
    <property type="term" value="P:nucleoside phosphate metabolic process"/>
    <property type="evidence" value="ECO:0007669"/>
    <property type="project" value="TreeGrafter"/>
</dbReference>
<feature type="domain" description="Nudix hydrolase" evidence="2">
    <location>
        <begin position="51"/>
        <end position="113"/>
    </location>
</feature>
<accession>A0AAV5AM84</accession>
<dbReference type="GO" id="GO:0047631">
    <property type="term" value="F:ADP-ribose diphosphatase activity"/>
    <property type="evidence" value="ECO:0007669"/>
    <property type="project" value="TreeGrafter"/>
</dbReference>
<dbReference type="GO" id="GO:0005634">
    <property type="term" value="C:nucleus"/>
    <property type="evidence" value="ECO:0007669"/>
    <property type="project" value="TreeGrafter"/>
</dbReference>
<protein>
    <recommendedName>
        <fullName evidence="2">Nudix hydrolase domain-containing protein</fullName>
    </recommendedName>
</protein>
<proteinExistence type="predicted"/>
<keyword evidence="1" id="KW-0378">Hydrolase</keyword>
<dbReference type="Proteomes" id="UP001050691">
    <property type="component" value="Unassembled WGS sequence"/>
</dbReference>
<evidence type="ECO:0000313" key="3">
    <source>
        <dbReference type="EMBL" id="GJJ14887.1"/>
    </source>
</evidence>
<gene>
    <name evidence="3" type="ORF">Clacol_009156</name>
</gene>
<dbReference type="InterPro" id="IPR000086">
    <property type="entry name" value="NUDIX_hydrolase_dom"/>
</dbReference>
<comment type="caution">
    <text evidence="3">The sequence shown here is derived from an EMBL/GenBank/DDBJ whole genome shotgun (WGS) entry which is preliminary data.</text>
</comment>
<dbReference type="Gene3D" id="3.90.79.10">
    <property type="entry name" value="Nucleoside Triphosphate Pyrophosphohydrolase"/>
    <property type="match status" value="1"/>
</dbReference>
<dbReference type="PANTHER" id="PTHR11839:SF26">
    <property type="entry name" value="ADP-RIBOSE DIPHOSPHATASE"/>
    <property type="match status" value="1"/>
</dbReference>
<organism evidence="3 4">
    <name type="scientific">Clathrus columnatus</name>
    <dbReference type="NCBI Taxonomy" id="1419009"/>
    <lineage>
        <taxon>Eukaryota</taxon>
        <taxon>Fungi</taxon>
        <taxon>Dikarya</taxon>
        <taxon>Basidiomycota</taxon>
        <taxon>Agaricomycotina</taxon>
        <taxon>Agaricomycetes</taxon>
        <taxon>Phallomycetidae</taxon>
        <taxon>Phallales</taxon>
        <taxon>Clathraceae</taxon>
        <taxon>Clathrus</taxon>
    </lineage>
</organism>
<dbReference type="PANTHER" id="PTHR11839">
    <property type="entry name" value="UDP/ADP-SUGAR PYROPHOSPHATASE"/>
    <property type="match status" value="1"/>
</dbReference>
<sequence length="189" mass="21188">MKPHVISRNELPASEAKWITLEKIKYKDQDGRERFWEVASRKTRKESGIDAVAILTILQPKDKSPPAIVILEQYRPPVDQYVIELPADGGETPEQAAIRELKEETGFEAEGIIESSYLMVTSPGMSTANMKLVALRVPIENENALKDLPEQVLEPGEYIVRKGFAIDARLSHFALGYHFSTQLGRGDVL</sequence>
<dbReference type="AlphaFoldDB" id="A0AAV5AM84"/>
<evidence type="ECO:0000259" key="2">
    <source>
        <dbReference type="Pfam" id="PF00293"/>
    </source>
</evidence>
<name>A0AAV5AM84_9AGAM</name>
<keyword evidence="4" id="KW-1185">Reference proteome</keyword>
<dbReference type="EMBL" id="BPWL01000010">
    <property type="protein sequence ID" value="GJJ14887.1"/>
    <property type="molecule type" value="Genomic_DNA"/>
</dbReference>
<evidence type="ECO:0000313" key="4">
    <source>
        <dbReference type="Proteomes" id="UP001050691"/>
    </source>
</evidence>
<dbReference type="SUPFAM" id="SSF55811">
    <property type="entry name" value="Nudix"/>
    <property type="match status" value="1"/>
</dbReference>
<dbReference type="InterPro" id="IPR015797">
    <property type="entry name" value="NUDIX_hydrolase-like_dom_sf"/>
</dbReference>
<dbReference type="Pfam" id="PF00293">
    <property type="entry name" value="NUDIX"/>
    <property type="match status" value="1"/>
</dbReference>